<dbReference type="KEGG" id="llu:AKJ09_01231"/>
<dbReference type="RefSeq" id="WP_146646139.1">
    <property type="nucleotide sequence ID" value="NZ_CP012333.1"/>
</dbReference>
<feature type="domain" description="Oxidoreductase molybdopterin-binding" evidence="6">
    <location>
        <begin position="53"/>
        <end position="215"/>
    </location>
</feature>
<dbReference type="InterPro" id="IPR014756">
    <property type="entry name" value="Ig_E-set"/>
</dbReference>
<evidence type="ECO:0000256" key="3">
    <source>
        <dbReference type="ARBA" id="ARBA00022723"/>
    </source>
</evidence>
<sequence>MATKTQSEPAEVETTASSMDRVVTVEPTNLEIVPGDVVHEITPIEGFFVRSHDPPPYVDVRTHRLRVDGLVATTLELSMSELYREPMRSVTVTLECAGNGRVDMVPLPHGELWHHGAVSTASWRGVPLEVLLRKAGLRDDVIEIAAYDVEGRFGRSLPVEKALDADTLVTLEMNGRPLPLMHGAPVRLIVPGWYGMASVKWLARLEARKIPFHGHYQTVAYVYDADHPVTTIRVKSHVVYPTENAVVAKGPLTVWGWAWSGDGAITSVEVALDGNDVWQPTRLTPSARHGWTRFDVAVLVEQPGRHAVRSRASDEGGHRQPDVPPWNVGGYGNNAVRPILFTAR</sequence>
<protein>
    <submittedName>
        <fullName evidence="8">Sulfur oxidation molybdopterin C protein</fullName>
    </submittedName>
</protein>
<dbReference type="Pfam" id="PF00174">
    <property type="entry name" value="Oxidored_molyb"/>
    <property type="match status" value="1"/>
</dbReference>
<evidence type="ECO:0000256" key="2">
    <source>
        <dbReference type="ARBA" id="ARBA00022505"/>
    </source>
</evidence>
<dbReference type="PANTHER" id="PTHR19372:SF7">
    <property type="entry name" value="SULFITE OXIDASE, MITOCHONDRIAL"/>
    <property type="match status" value="1"/>
</dbReference>
<dbReference type="Gene3D" id="2.60.40.650">
    <property type="match status" value="1"/>
</dbReference>
<dbReference type="GO" id="GO:0008482">
    <property type="term" value="F:sulfite oxidase activity"/>
    <property type="evidence" value="ECO:0007669"/>
    <property type="project" value="TreeGrafter"/>
</dbReference>
<dbReference type="SUPFAM" id="SSF81296">
    <property type="entry name" value="E set domains"/>
    <property type="match status" value="1"/>
</dbReference>
<dbReference type="Pfam" id="PF03404">
    <property type="entry name" value="Mo-co_dimer"/>
    <property type="match status" value="1"/>
</dbReference>
<dbReference type="InterPro" id="IPR000572">
    <property type="entry name" value="OxRdtase_Mopterin-bd_dom"/>
</dbReference>
<keyword evidence="4" id="KW-0560">Oxidoreductase</keyword>
<dbReference type="Proteomes" id="UP000064967">
    <property type="component" value="Chromosome"/>
</dbReference>
<proteinExistence type="predicted"/>
<evidence type="ECO:0000256" key="4">
    <source>
        <dbReference type="ARBA" id="ARBA00023002"/>
    </source>
</evidence>
<dbReference type="GO" id="GO:0006790">
    <property type="term" value="P:sulfur compound metabolic process"/>
    <property type="evidence" value="ECO:0007669"/>
    <property type="project" value="TreeGrafter"/>
</dbReference>
<dbReference type="Gene3D" id="3.90.420.10">
    <property type="entry name" value="Oxidoreductase, molybdopterin-binding domain"/>
    <property type="match status" value="1"/>
</dbReference>
<dbReference type="PRINTS" id="PR00407">
    <property type="entry name" value="EUMOPTERIN"/>
</dbReference>
<keyword evidence="2" id="KW-0500">Molybdenum</keyword>
<dbReference type="GO" id="GO:0043546">
    <property type="term" value="F:molybdopterin cofactor binding"/>
    <property type="evidence" value="ECO:0007669"/>
    <property type="project" value="TreeGrafter"/>
</dbReference>
<dbReference type="SUPFAM" id="SSF56524">
    <property type="entry name" value="Oxidoreductase molybdopterin-binding domain"/>
    <property type="match status" value="1"/>
</dbReference>
<dbReference type="InterPro" id="IPR036374">
    <property type="entry name" value="OxRdtase_Mopterin-bd_sf"/>
</dbReference>
<feature type="domain" description="Moybdenum cofactor oxidoreductase dimerisation" evidence="7">
    <location>
        <begin position="230"/>
        <end position="335"/>
    </location>
</feature>
<organism evidence="8 9">
    <name type="scientific">Labilithrix luteola</name>
    <dbReference type="NCBI Taxonomy" id="1391654"/>
    <lineage>
        <taxon>Bacteria</taxon>
        <taxon>Pseudomonadati</taxon>
        <taxon>Myxococcota</taxon>
        <taxon>Polyangia</taxon>
        <taxon>Polyangiales</taxon>
        <taxon>Labilitrichaceae</taxon>
        <taxon>Labilithrix</taxon>
    </lineage>
</organism>
<comment type="cofactor">
    <cofactor evidence="1">
        <name>Mo-molybdopterin</name>
        <dbReference type="ChEBI" id="CHEBI:71302"/>
    </cofactor>
</comment>
<evidence type="ECO:0000256" key="5">
    <source>
        <dbReference type="SAM" id="MobiDB-lite"/>
    </source>
</evidence>
<evidence type="ECO:0000256" key="1">
    <source>
        <dbReference type="ARBA" id="ARBA00001924"/>
    </source>
</evidence>
<dbReference type="CDD" id="cd02110">
    <property type="entry name" value="SO_family_Moco_dimer"/>
    <property type="match status" value="1"/>
</dbReference>
<dbReference type="AlphaFoldDB" id="A0A0K1PM17"/>
<evidence type="ECO:0000259" key="6">
    <source>
        <dbReference type="Pfam" id="PF00174"/>
    </source>
</evidence>
<dbReference type="InterPro" id="IPR005066">
    <property type="entry name" value="MoCF_OxRdtse_dimer"/>
</dbReference>
<dbReference type="EMBL" id="CP012333">
    <property type="protein sequence ID" value="AKU94567.1"/>
    <property type="molecule type" value="Genomic_DNA"/>
</dbReference>
<gene>
    <name evidence="8" type="ORF">AKJ09_01231</name>
</gene>
<evidence type="ECO:0000313" key="8">
    <source>
        <dbReference type="EMBL" id="AKU94567.1"/>
    </source>
</evidence>
<dbReference type="PATRIC" id="fig|1391654.3.peg.1246"/>
<evidence type="ECO:0000259" key="7">
    <source>
        <dbReference type="Pfam" id="PF03404"/>
    </source>
</evidence>
<keyword evidence="3" id="KW-0479">Metal-binding</keyword>
<accession>A0A0K1PM17</accession>
<dbReference type="PANTHER" id="PTHR19372">
    <property type="entry name" value="SULFITE REDUCTASE"/>
    <property type="match status" value="1"/>
</dbReference>
<dbReference type="InterPro" id="IPR008335">
    <property type="entry name" value="Mopterin_OxRdtase_euk"/>
</dbReference>
<feature type="compositionally biased region" description="Basic and acidic residues" evidence="5">
    <location>
        <begin position="311"/>
        <end position="321"/>
    </location>
</feature>
<name>A0A0K1PM17_9BACT</name>
<dbReference type="OrthoDB" id="9778777at2"/>
<dbReference type="STRING" id="1391654.AKJ09_01231"/>
<keyword evidence="9" id="KW-1185">Reference proteome</keyword>
<evidence type="ECO:0000313" key="9">
    <source>
        <dbReference type="Proteomes" id="UP000064967"/>
    </source>
</evidence>
<dbReference type="GO" id="GO:0030151">
    <property type="term" value="F:molybdenum ion binding"/>
    <property type="evidence" value="ECO:0007669"/>
    <property type="project" value="InterPro"/>
</dbReference>
<reference evidence="8 9" key="1">
    <citation type="submission" date="2015-08" db="EMBL/GenBank/DDBJ databases">
        <authorList>
            <person name="Babu N.S."/>
            <person name="Beckwith C.J."/>
            <person name="Beseler K.G."/>
            <person name="Brison A."/>
            <person name="Carone J.V."/>
            <person name="Caskin T.P."/>
            <person name="Diamond M."/>
            <person name="Durham M.E."/>
            <person name="Foxe J.M."/>
            <person name="Go M."/>
            <person name="Henderson B.A."/>
            <person name="Jones I.B."/>
            <person name="McGettigan J.A."/>
            <person name="Micheletti S.J."/>
            <person name="Nasrallah M.E."/>
            <person name="Ortiz D."/>
            <person name="Piller C.R."/>
            <person name="Privatt S.R."/>
            <person name="Schneider S.L."/>
            <person name="Sharp S."/>
            <person name="Smith T.C."/>
            <person name="Stanton J.D."/>
            <person name="Ullery H.E."/>
            <person name="Wilson R.J."/>
            <person name="Serrano M.G."/>
            <person name="Buck G."/>
            <person name="Lee V."/>
            <person name="Wang Y."/>
            <person name="Carvalho R."/>
            <person name="Voegtly L."/>
            <person name="Shi R."/>
            <person name="Duckworth R."/>
            <person name="Johnson A."/>
            <person name="Loviza R."/>
            <person name="Walstead R."/>
            <person name="Shah Z."/>
            <person name="Kiflezghi M."/>
            <person name="Wade K."/>
            <person name="Ball S.L."/>
            <person name="Bradley K.W."/>
            <person name="Asai D.J."/>
            <person name="Bowman C.A."/>
            <person name="Russell D.A."/>
            <person name="Pope W.H."/>
            <person name="Jacobs-Sera D."/>
            <person name="Hendrix R.W."/>
            <person name="Hatfull G.F."/>
        </authorList>
    </citation>
    <scope>NUCLEOTIDE SEQUENCE [LARGE SCALE GENOMIC DNA]</scope>
    <source>
        <strain evidence="8 9">DSM 27648</strain>
    </source>
</reference>
<dbReference type="GO" id="GO:0020037">
    <property type="term" value="F:heme binding"/>
    <property type="evidence" value="ECO:0007669"/>
    <property type="project" value="TreeGrafter"/>
</dbReference>
<feature type="region of interest" description="Disordered" evidence="5">
    <location>
        <begin position="307"/>
        <end position="328"/>
    </location>
</feature>